<accession>A0A1W1VGZ6</accession>
<keyword evidence="2" id="KW-1185">Reference proteome</keyword>
<dbReference type="STRING" id="695939.SAMN00790413_01677"/>
<dbReference type="EMBL" id="FWWU01000009">
    <property type="protein sequence ID" value="SMB92659.1"/>
    <property type="molecule type" value="Genomic_DNA"/>
</dbReference>
<protein>
    <submittedName>
        <fullName evidence="1">Uncharacterized protein</fullName>
    </submittedName>
</protein>
<proteinExistence type="predicted"/>
<dbReference type="Proteomes" id="UP000192582">
    <property type="component" value="Unassembled WGS sequence"/>
</dbReference>
<reference evidence="1 2" key="1">
    <citation type="submission" date="2017-04" db="EMBL/GenBank/DDBJ databases">
        <authorList>
            <person name="Afonso C.L."/>
            <person name="Miller P.J."/>
            <person name="Scott M.A."/>
            <person name="Spackman E."/>
            <person name="Goraichik I."/>
            <person name="Dimitrov K.M."/>
            <person name="Suarez D.L."/>
            <person name="Swayne D.E."/>
        </authorList>
    </citation>
    <scope>NUCLEOTIDE SEQUENCE [LARGE SCALE GENOMIC DNA]</scope>
    <source>
        <strain evidence="1 2">KR-140</strain>
    </source>
</reference>
<sequence>MPDLPQLAARLTLLSQMLTQRRAALEAMNAAARAGGTDAELHHLITDAMAVRAMLTTINEQAELLEEMLTATLPLLEDNTAALEGWVKARGG</sequence>
<evidence type="ECO:0000313" key="2">
    <source>
        <dbReference type="Proteomes" id="UP000192582"/>
    </source>
</evidence>
<dbReference type="AlphaFoldDB" id="A0A1W1VGZ6"/>
<dbReference type="RefSeq" id="WP_084049099.1">
    <property type="nucleotide sequence ID" value="NZ_FWWU01000009.1"/>
</dbReference>
<name>A0A1W1VGZ6_9DEIO</name>
<gene>
    <name evidence="1" type="ORF">SAMN00790413_01677</name>
</gene>
<evidence type="ECO:0000313" key="1">
    <source>
        <dbReference type="EMBL" id="SMB92659.1"/>
    </source>
</evidence>
<organism evidence="1 2">
    <name type="scientific">Deinococcus hopiensis KR-140</name>
    <dbReference type="NCBI Taxonomy" id="695939"/>
    <lineage>
        <taxon>Bacteria</taxon>
        <taxon>Thermotogati</taxon>
        <taxon>Deinococcota</taxon>
        <taxon>Deinococci</taxon>
        <taxon>Deinococcales</taxon>
        <taxon>Deinococcaceae</taxon>
        <taxon>Deinococcus</taxon>
    </lineage>
</organism>